<dbReference type="GO" id="GO:0005737">
    <property type="term" value="C:cytoplasm"/>
    <property type="evidence" value="ECO:0007669"/>
    <property type="project" value="UniProtKB-SubCell"/>
</dbReference>
<keyword evidence="6 15" id="KW-0808">Transferase</keyword>
<evidence type="ECO:0000256" key="7">
    <source>
        <dbReference type="ARBA" id="ARBA00022695"/>
    </source>
</evidence>
<dbReference type="InterPro" id="IPR004013">
    <property type="entry name" value="PHP_dom"/>
</dbReference>
<dbReference type="NCBIfam" id="NF004226">
    <property type="entry name" value="PRK05673.1"/>
    <property type="match status" value="1"/>
</dbReference>
<keyword evidence="9" id="KW-0239">DNA-directed DNA polymerase</keyword>
<evidence type="ECO:0000256" key="12">
    <source>
        <dbReference type="ARBA" id="ARBA00049244"/>
    </source>
</evidence>
<evidence type="ECO:0000256" key="9">
    <source>
        <dbReference type="ARBA" id="ARBA00022932"/>
    </source>
</evidence>
<dbReference type="EC" id="2.7.7.7" evidence="3"/>
<dbReference type="GO" id="GO:0008408">
    <property type="term" value="F:3'-5' exonuclease activity"/>
    <property type="evidence" value="ECO:0007669"/>
    <property type="project" value="InterPro"/>
</dbReference>
<dbReference type="PANTHER" id="PTHR32294">
    <property type="entry name" value="DNA POLYMERASE III SUBUNIT ALPHA"/>
    <property type="match status" value="1"/>
</dbReference>
<dbReference type="RefSeq" id="WP_184046479.1">
    <property type="nucleotide sequence ID" value="NZ_JACIGK010000024.1"/>
</dbReference>
<comment type="catalytic activity">
    <reaction evidence="12">
        <text>DNA(n) + a 2'-deoxyribonucleoside 5'-triphosphate = DNA(n+1) + diphosphate</text>
        <dbReference type="Rhea" id="RHEA:22508"/>
        <dbReference type="Rhea" id="RHEA-COMP:17339"/>
        <dbReference type="Rhea" id="RHEA-COMP:17340"/>
        <dbReference type="ChEBI" id="CHEBI:33019"/>
        <dbReference type="ChEBI" id="CHEBI:61560"/>
        <dbReference type="ChEBI" id="CHEBI:173112"/>
        <dbReference type="EC" id="2.7.7.7"/>
    </reaction>
</comment>
<organism evidence="15 16">
    <name type="scientific">Roseospira visakhapatnamensis</name>
    <dbReference type="NCBI Taxonomy" id="390880"/>
    <lineage>
        <taxon>Bacteria</taxon>
        <taxon>Pseudomonadati</taxon>
        <taxon>Pseudomonadota</taxon>
        <taxon>Alphaproteobacteria</taxon>
        <taxon>Rhodospirillales</taxon>
        <taxon>Rhodospirillaceae</taxon>
        <taxon>Roseospira</taxon>
    </lineage>
</organism>
<keyword evidence="7 15" id="KW-0548">Nucleotidyltransferase</keyword>
<dbReference type="Pfam" id="PF02811">
    <property type="entry name" value="PHP"/>
    <property type="match status" value="1"/>
</dbReference>
<evidence type="ECO:0000256" key="2">
    <source>
        <dbReference type="ARBA" id="ARBA00009496"/>
    </source>
</evidence>
<dbReference type="InterPro" id="IPR016195">
    <property type="entry name" value="Pol/histidinol_Pase-like"/>
</dbReference>
<proteinExistence type="inferred from homology"/>
<reference evidence="15 16" key="1">
    <citation type="submission" date="2020-08" db="EMBL/GenBank/DDBJ databases">
        <title>Genome sequencing of Purple Non-Sulfur Bacteria from various extreme environments.</title>
        <authorList>
            <person name="Mayer M."/>
        </authorList>
    </citation>
    <scope>NUCLEOTIDE SEQUENCE [LARGE SCALE GENOMIC DNA]</scope>
    <source>
        <strain evidence="15 16">JA131</strain>
    </source>
</reference>
<name>A0A7W6REV5_9PROT</name>
<evidence type="ECO:0000313" key="15">
    <source>
        <dbReference type="EMBL" id="MBB4267251.1"/>
    </source>
</evidence>
<feature type="compositionally biased region" description="Basic and acidic residues" evidence="13">
    <location>
        <begin position="74"/>
        <end position="93"/>
    </location>
</feature>
<dbReference type="Pfam" id="PF14579">
    <property type="entry name" value="HHH_6"/>
    <property type="match status" value="1"/>
</dbReference>
<gene>
    <name evidence="15" type="ORF">GGD89_002892</name>
</gene>
<comment type="similarity">
    <text evidence="2">Belongs to the DNA polymerase type-C family. DnaE subfamily.</text>
</comment>
<dbReference type="CDD" id="cd04485">
    <property type="entry name" value="DnaE_OBF"/>
    <property type="match status" value="1"/>
</dbReference>
<evidence type="ECO:0000256" key="5">
    <source>
        <dbReference type="ARBA" id="ARBA00022490"/>
    </source>
</evidence>
<dbReference type="Gene3D" id="1.10.10.1600">
    <property type="entry name" value="Bacterial DNA polymerase III alpha subunit, thumb domain"/>
    <property type="match status" value="1"/>
</dbReference>
<keyword evidence="8" id="KW-0235">DNA replication</keyword>
<dbReference type="PANTHER" id="PTHR32294:SF0">
    <property type="entry name" value="DNA POLYMERASE III SUBUNIT ALPHA"/>
    <property type="match status" value="1"/>
</dbReference>
<protein>
    <recommendedName>
        <fullName evidence="4">DNA polymerase III subunit alpha</fullName>
        <ecNumber evidence="3">2.7.7.7</ecNumber>
    </recommendedName>
</protein>
<evidence type="ECO:0000313" key="16">
    <source>
        <dbReference type="Proteomes" id="UP000554286"/>
    </source>
</evidence>
<dbReference type="Pfam" id="PF17657">
    <property type="entry name" value="DNA_pol3_finger"/>
    <property type="match status" value="1"/>
</dbReference>
<evidence type="ECO:0000256" key="13">
    <source>
        <dbReference type="SAM" id="MobiDB-lite"/>
    </source>
</evidence>
<dbReference type="NCBIfam" id="TIGR00594">
    <property type="entry name" value="polc"/>
    <property type="match status" value="1"/>
</dbReference>
<dbReference type="Gene3D" id="3.20.20.140">
    <property type="entry name" value="Metal-dependent hydrolases"/>
    <property type="match status" value="1"/>
</dbReference>
<dbReference type="CDD" id="cd07433">
    <property type="entry name" value="PHP_PolIIIA_DnaE1"/>
    <property type="match status" value="1"/>
</dbReference>
<dbReference type="InterPro" id="IPR040982">
    <property type="entry name" value="DNA_pol3_finger"/>
</dbReference>
<dbReference type="InterPro" id="IPR004805">
    <property type="entry name" value="DnaE2/DnaE/PolC"/>
</dbReference>
<dbReference type="InterPro" id="IPR011708">
    <property type="entry name" value="DNA_pol3_alpha_NTPase_dom"/>
</dbReference>
<dbReference type="EMBL" id="JACIGK010000024">
    <property type="protein sequence ID" value="MBB4267251.1"/>
    <property type="molecule type" value="Genomic_DNA"/>
</dbReference>
<dbReference type="InterPro" id="IPR041931">
    <property type="entry name" value="DNA_pol3_alpha_thumb_dom"/>
</dbReference>
<evidence type="ECO:0000256" key="8">
    <source>
        <dbReference type="ARBA" id="ARBA00022705"/>
    </source>
</evidence>
<dbReference type="InterPro" id="IPR029460">
    <property type="entry name" value="DNAPol_HHH"/>
</dbReference>
<dbReference type="Proteomes" id="UP000554286">
    <property type="component" value="Unassembled WGS sequence"/>
</dbReference>
<feature type="region of interest" description="Disordered" evidence="13">
    <location>
        <begin position="73"/>
        <end position="94"/>
    </location>
</feature>
<comment type="subunit">
    <text evidence="11">DNA polymerase III contains a core (composed of alpha, epsilon and theta chains) that associates with a tau subunit. This core dimerizes to form the POLIII' complex. PolIII' associates with the gamma complex (composed of gamma, delta, delta', psi and chi chains) and with the beta chain to form the complete DNA polymerase III complex.</text>
</comment>
<evidence type="ECO:0000259" key="14">
    <source>
        <dbReference type="SMART" id="SM00481"/>
    </source>
</evidence>
<comment type="subcellular location">
    <subcellularLocation>
        <location evidence="1">Cytoplasm</location>
    </subcellularLocation>
</comment>
<comment type="function">
    <text evidence="10">DNA polymerase III is a complex, multichain enzyme responsible for most of the replicative synthesis in bacteria. This DNA polymerase also exhibits 3' to 5' exonuclease activity. The alpha chain is the DNA polymerase.</text>
</comment>
<keyword evidence="16" id="KW-1185">Reference proteome</keyword>
<evidence type="ECO:0000256" key="11">
    <source>
        <dbReference type="ARBA" id="ARBA00026073"/>
    </source>
</evidence>
<dbReference type="Pfam" id="PF07733">
    <property type="entry name" value="DNA_pol3_alpha"/>
    <property type="match status" value="1"/>
</dbReference>
<accession>A0A7W6REV5</accession>
<dbReference type="Gene3D" id="1.10.150.870">
    <property type="match status" value="1"/>
</dbReference>
<evidence type="ECO:0000256" key="4">
    <source>
        <dbReference type="ARBA" id="ARBA00019114"/>
    </source>
</evidence>
<dbReference type="InterPro" id="IPR003141">
    <property type="entry name" value="Pol/His_phosphatase_N"/>
</dbReference>
<dbReference type="GO" id="GO:0006260">
    <property type="term" value="P:DNA replication"/>
    <property type="evidence" value="ECO:0007669"/>
    <property type="project" value="UniProtKB-KW"/>
</dbReference>
<dbReference type="InterPro" id="IPR049821">
    <property type="entry name" value="PolIIIA_DnaE1_PHP"/>
</dbReference>
<evidence type="ECO:0000256" key="1">
    <source>
        <dbReference type="ARBA" id="ARBA00004496"/>
    </source>
</evidence>
<dbReference type="SUPFAM" id="SSF89550">
    <property type="entry name" value="PHP domain-like"/>
    <property type="match status" value="1"/>
</dbReference>
<dbReference type="GO" id="GO:0003887">
    <property type="term" value="F:DNA-directed DNA polymerase activity"/>
    <property type="evidence" value="ECO:0007669"/>
    <property type="project" value="UniProtKB-KW"/>
</dbReference>
<feature type="domain" description="Polymerase/histidinol phosphatase N-terminal" evidence="14">
    <location>
        <begin position="7"/>
        <end position="74"/>
    </location>
</feature>
<dbReference type="AlphaFoldDB" id="A0A7W6REV5"/>
<dbReference type="SMART" id="SM00481">
    <property type="entry name" value="POLIIIAc"/>
    <property type="match status" value="1"/>
</dbReference>
<sequence>MAHADFVHLRVHTAYSMSEGAIKVKDLVGLCTRQAMPAVAITDTGNVFGALEFSVACADAGVQPIVGAQVAVRNTDEPRRRGAGPRDLRKPDPDPLVLLAQSAAGLTNLQHLLSRAFLDTPSGEKPQVTLEDLEARAEGLILLTGGVEGPVGRLLSEDRTEDAAALLARLAAAFRGRTYVEIQRHGMAAEDRLEPAFIDLAYAQDLPLVATNEPFFPGREMFQAHDVLICMAEKTFVDEPDRRRLTPEHHFKSAAEMRALFDDLPEACDNTLVIARRCAVMAERRKPILPHARRAADRSEADALRDLAVEGLTKRLWKHVFQEGMSDEDRAAAARPYHERLDYELGVIDSMGFPGYFLIVADFIQWTKQQHIPVGPGRGSGAGSVVAWALTITDLDPIRFNLLFERFLNPERVSMPDFDIDFCQDRRGEVIHYVQGAYGTDKVAQIITFGKLQARAVLRSVGRVLQMPLGFVDKICKMVPNNPAKPVTLPQAIEGEPRLQDLRRENEQVARMLDIGVKLEGLFSHASTHAAGVVIGDRPLADLVALYRDPHADMPVTQYNMKWVEQAGLVKFDFLGLKTLTVLDRAVALLRPRGITLDLSALPLDDRRSYHMLGRGETAGVFQLESVGMRDVLRNLKPDTLEDIIAVVALYRPGPMDNIPSYIKRKQGLEPVHYMHEQLEPILRETYGIMIYQEQVMQAAQALAGYTLGGADLLRRAMGKKIQAEMDTQRALFCQGAEARGIPAAKASEIFDQIAKFAGYGFNKSHAAAYALVAYQTAYMKANYPVEFMAATMTYDMHNTDKLGAFKTELSRLGVPLLGPDINRSEVAFSVEDGAVRYALAAVKTVGEAAMAALVAERAENGPFRDLGDFATRLDARVVNRRLLENLAKAGAFDSLNDTRAQVFEAVESILRLAQSAAEDRASNQVSLFGGTAHETPALTLPTRPEWSAMERLQKEREALGFYLSAHPLDSYGKGLERLGTVALGDLPAYLKRGGKTPVKVAVIPGAKKERNSKSGNRFAFVELSDASATLEAVCFSEVLAAARDKLEATQPLLVSVDARLEGEDEVRLNVQTVESLDVAVARTVEQIKIYVGTADPLPEVRAILDRDPRGQKSVFVVPRTPAREVEVELDTRHRLSAETLMALRTVPGVLDVREV</sequence>
<keyword evidence="5" id="KW-0963">Cytoplasm</keyword>
<evidence type="ECO:0000256" key="6">
    <source>
        <dbReference type="ARBA" id="ARBA00022679"/>
    </source>
</evidence>
<comment type="caution">
    <text evidence="15">The sequence shown here is derived from an EMBL/GenBank/DDBJ whole genome shotgun (WGS) entry which is preliminary data.</text>
</comment>
<evidence type="ECO:0000256" key="10">
    <source>
        <dbReference type="ARBA" id="ARBA00025611"/>
    </source>
</evidence>
<evidence type="ECO:0000256" key="3">
    <source>
        <dbReference type="ARBA" id="ARBA00012417"/>
    </source>
</evidence>